<evidence type="ECO:0000313" key="2">
    <source>
        <dbReference type="EMBL" id="KOF71567.1"/>
    </source>
</evidence>
<sequence length="67" mass="7497">MLSAQTASDDVVTTSKSESVAYVFIVALLGQYSAVSRPQRSIHCSIRARFISMLLPFLWILLMDTFL</sequence>
<accession>A0A0L8G3G3</accession>
<keyword evidence="1" id="KW-1133">Transmembrane helix</keyword>
<gene>
    <name evidence="2" type="ORF">OCBIM_22000882mg</name>
</gene>
<organism evidence="2">
    <name type="scientific">Octopus bimaculoides</name>
    <name type="common">California two-spotted octopus</name>
    <dbReference type="NCBI Taxonomy" id="37653"/>
    <lineage>
        <taxon>Eukaryota</taxon>
        <taxon>Metazoa</taxon>
        <taxon>Spiralia</taxon>
        <taxon>Lophotrochozoa</taxon>
        <taxon>Mollusca</taxon>
        <taxon>Cephalopoda</taxon>
        <taxon>Coleoidea</taxon>
        <taxon>Octopodiformes</taxon>
        <taxon>Octopoda</taxon>
        <taxon>Incirrata</taxon>
        <taxon>Octopodidae</taxon>
        <taxon>Octopus</taxon>
    </lineage>
</organism>
<dbReference type="EMBL" id="KQ424103">
    <property type="protein sequence ID" value="KOF71567.1"/>
    <property type="molecule type" value="Genomic_DNA"/>
</dbReference>
<dbReference type="AlphaFoldDB" id="A0A0L8G3G3"/>
<keyword evidence="1" id="KW-0812">Transmembrane</keyword>
<reference evidence="2" key="1">
    <citation type="submission" date="2015-07" db="EMBL/GenBank/DDBJ databases">
        <title>MeaNS - Measles Nucleotide Surveillance Program.</title>
        <authorList>
            <person name="Tran T."/>
            <person name="Druce J."/>
        </authorList>
    </citation>
    <scope>NUCLEOTIDE SEQUENCE</scope>
    <source>
        <strain evidence="2">UCB-OBI-ISO-001</strain>
        <tissue evidence="2">Gonad</tissue>
    </source>
</reference>
<keyword evidence="1" id="KW-0472">Membrane</keyword>
<evidence type="ECO:0000256" key="1">
    <source>
        <dbReference type="SAM" id="Phobius"/>
    </source>
</evidence>
<protein>
    <submittedName>
        <fullName evidence="2">Uncharacterized protein</fullName>
    </submittedName>
</protein>
<proteinExistence type="predicted"/>
<feature type="transmembrane region" description="Helical" evidence="1">
    <location>
        <begin position="48"/>
        <end position="66"/>
    </location>
</feature>
<name>A0A0L8G3G3_OCTBM</name>